<organism evidence="2 3">
    <name type="scientific">Tannerella forsythia (strain ATCC 43037 / JCM 10827 / CCUG 21028 A / KCTC 5666 / FDC 338)</name>
    <name type="common">Bacteroides forsythus</name>
    <dbReference type="NCBI Taxonomy" id="203275"/>
    <lineage>
        <taxon>Bacteria</taxon>
        <taxon>Pseudomonadati</taxon>
        <taxon>Bacteroidota</taxon>
        <taxon>Bacteroidia</taxon>
        <taxon>Bacteroidales</taxon>
        <taxon>Tannerellaceae</taxon>
        <taxon>Tannerella</taxon>
    </lineage>
</organism>
<evidence type="ECO:0000313" key="2">
    <source>
        <dbReference type="EMBL" id="AEW21795.1"/>
    </source>
</evidence>
<dbReference type="Proteomes" id="UP000005436">
    <property type="component" value="Chromosome"/>
</dbReference>
<dbReference type="HOGENOM" id="CLU_2921207_0_0_10"/>
<name>G8UQB6_TANFA</name>
<proteinExistence type="predicted"/>
<gene>
    <name evidence="2" type="ordered locus">BFO_3074</name>
</gene>
<protein>
    <submittedName>
        <fullName evidence="2">Uncharacterized protein</fullName>
    </submittedName>
</protein>
<dbReference type="KEGG" id="tfo:BFO_3074"/>
<accession>G8UQB6</accession>
<dbReference type="AlphaFoldDB" id="G8UQB6"/>
<sequence length="61" mass="6378">MFVGRRLIGFRGVWVALGVLVAASVGVCVAGGMEGLALRCVSDAGKPSTARSSRSLSRFFF</sequence>
<keyword evidence="1" id="KW-0812">Transmembrane</keyword>
<feature type="transmembrane region" description="Helical" evidence="1">
    <location>
        <begin position="12"/>
        <end position="33"/>
    </location>
</feature>
<keyword evidence="1" id="KW-0472">Membrane</keyword>
<dbReference type="PATRIC" id="fig|203275.8.peg.2652"/>
<evidence type="ECO:0000256" key="1">
    <source>
        <dbReference type="SAM" id="Phobius"/>
    </source>
</evidence>
<dbReference type="EMBL" id="CP003191">
    <property type="protein sequence ID" value="AEW21795.1"/>
    <property type="molecule type" value="Genomic_DNA"/>
</dbReference>
<keyword evidence="1" id="KW-1133">Transmembrane helix</keyword>
<evidence type="ECO:0000313" key="3">
    <source>
        <dbReference type="Proteomes" id="UP000005436"/>
    </source>
</evidence>
<keyword evidence="3" id="KW-1185">Reference proteome</keyword>
<reference evidence="3" key="1">
    <citation type="submission" date="2011-12" db="EMBL/GenBank/DDBJ databases">
        <title>Complete sequence of Tannerella forsythia ATCC 43037.</title>
        <authorList>
            <person name="Dewhirst F."/>
            <person name="Tanner A."/>
            <person name="Izard J."/>
            <person name="Brinkac L."/>
            <person name="Durkin A.S."/>
            <person name="Hostetler J."/>
            <person name="Shetty J."/>
            <person name="Torralba M."/>
            <person name="Gill S."/>
            <person name="Nelson K."/>
        </authorList>
    </citation>
    <scope>NUCLEOTIDE SEQUENCE [LARGE SCALE GENOMIC DNA]</scope>
    <source>
        <strain evidence="3">ATCC 43037 / JCM 10827 / CCUG 33226 / KCTC 5666 / FDC 338</strain>
    </source>
</reference>